<proteinExistence type="predicted"/>
<keyword evidence="1" id="KW-1133">Transmembrane helix</keyword>
<feature type="transmembrane region" description="Helical" evidence="1">
    <location>
        <begin position="33"/>
        <end position="57"/>
    </location>
</feature>
<dbReference type="EMBL" id="JBHSSB010000016">
    <property type="protein sequence ID" value="MFC6295299.1"/>
    <property type="molecule type" value="Genomic_DNA"/>
</dbReference>
<evidence type="ECO:0000256" key="1">
    <source>
        <dbReference type="SAM" id="Phobius"/>
    </source>
</evidence>
<sequence length="63" mass="6851">MEIIINLIIGTSAILALICWGLTGYYFHQVQKLMATIWLLAGIAAAGVAGFFIWAAIPLWTSI</sequence>
<feature type="transmembrane region" description="Helical" evidence="1">
    <location>
        <begin position="7"/>
        <end position="27"/>
    </location>
</feature>
<comment type="caution">
    <text evidence="2">The sequence shown here is derived from an EMBL/GenBank/DDBJ whole genome shotgun (WGS) entry which is preliminary data.</text>
</comment>
<dbReference type="RefSeq" id="WP_137607016.1">
    <property type="nucleotide sequence ID" value="NZ_BJDH01000003.1"/>
</dbReference>
<evidence type="ECO:0000313" key="2">
    <source>
        <dbReference type="EMBL" id="MFC6295299.1"/>
    </source>
</evidence>
<gene>
    <name evidence="2" type="ORF">ACFQH1_08790</name>
</gene>
<keyword evidence="3" id="KW-1185">Reference proteome</keyword>
<protein>
    <submittedName>
        <fullName evidence="2">Uncharacterized protein</fullName>
    </submittedName>
</protein>
<keyword evidence="1" id="KW-0812">Transmembrane</keyword>
<evidence type="ECO:0000313" key="3">
    <source>
        <dbReference type="Proteomes" id="UP001596227"/>
    </source>
</evidence>
<name>A0ABW1UI01_9LACO</name>
<accession>A0ABW1UI01</accession>
<dbReference type="Proteomes" id="UP001596227">
    <property type="component" value="Unassembled WGS sequence"/>
</dbReference>
<reference evidence="3" key="1">
    <citation type="journal article" date="2019" name="Int. J. Syst. Evol. Microbiol.">
        <title>The Global Catalogue of Microorganisms (GCM) 10K type strain sequencing project: providing services to taxonomists for standard genome sequencing and annotation.</title>
        <authorList>
            <consortium name="The Broad Institute Genomics Platform"/>
            <consortium name="The Broad Institute Genome Sequencing Center for Infectious Disease"/>
            <person name="Wu L."/>
            <person name="Ma J."/>
        </authorList>
    </citation>
    <scope>NUCLEOTIDE SEQUENCE [LARGE SCALE GENOMIC DNA]</scope>
    <source>
        <strain evidence="3">CCM 8934</strain>
    </source>
</reference>
<organism evidence="2 3">
    <name type="scientific">Lactiplantibacillus daoliensis</name>
    <dbReference type="NCBI Taxonomy" id="2559916"/>
    <lineage>
        <taxon>Bacteria</taxon>
        <taxon>Bacillati</taxon>
        <taxon>Bacillota</taxon>
        <taxon>Bacilli</taxon>
        <taxon>Lactobacillales</taxon>
        <taxon>Lactobacillaceae</taxon>
        <taxon>Lactiplantibacillus</taxon>
    </lineage>
</organism>
<keyword evidence="1" id="KW-0472">Membrane</keyword>